<dbReference type="EMBL" id="CP144695">
    <property type="protein sequence ID" value="WVZ05921.1"/>
    <property type="molecule type" value="Genomic_DNA"/>
</dbReference>
<evidence type="ECO:0000256" key="7">
    <source>
        <dbReference type="ARBA" id="ARBA00023055"/>
    </source>
</evidence>
<dbReference type="GO" id="GO:0034727">
    <property type="term" value="P:piecemeal microautophagy of the nucleus"/>
    <property type="evidence" value="ECO:0007669"/>
    <property type="project" value="TreeGrafter"/>
</dbReference>
<evidence type="ECO:0000256" key="2">
    <source>
        <dbReference type="ARBA" id="ARBA00006185"/>
    </source>
</evidence>
<gene>
    <name evidence="10" type="ORF">V8G54_019267</name>
</gene>
<dbReference type="GO" id="GO:0000422">
    <property type="term" value="P:autophagy of mitochondrion"/>
    <property type="evidence" value="ECO:0007669"/>
    <property type="project" value="TreeGrafter"/>
</dbReference>
<dbReference type="InterPro" id="IPR007241">
    <property type="entry name" value="Autophagy-rel_prot_9"/>
</dbReference>
<feature type="transmembrane region" description="Helical" evidence="9">
    <location>
        <begin position="633"/>
        <end position="651"/>
    </location>
</feature>
<accession>A0AAQ3NAK5</accession>
<feature type="transmembrane region" description="Helical" evidence="9">
    <location>
        <begin position="365"/>
        <end position="389"/>
    </location>
</feature>
<evidence type="ECO:0000256" key="5">
    <source>
        <dbReference type="ARBA" id="ARBA00022989"/>
    </source>
</evidence>
<evidence type="ECO:0000256" key="4">
    <source>
        <dbReference type="ARBA" id="ARBA00022692"/>
    </source>
</evidence>
<keyword evidence="3 9" id="KW-0813">Transport</keyword>
<evidence type="ECO:0000313" key="10">
    <source>
        <dbReference type="EMBL" id="WVZ05921.1"/>
    </source>
</evidence>
<keyword evidence="5 9" id="KW-1133">Transmembrane helix</keyword>
<feature type="transmembrane region" description="Helical" evidence="9">
    <location>
        <begin position="207"/>
        <end position="229"/>
    </location>
</feature>
<feature type="transmembrane region" description="Helical" evidence="9">
    <location>
        <begin position="485"/>
        <end position="504"/>
    </location>
</feature>
<keyword evidence="11" id="KW-1185">Reference proteome</keyword>
<evidence type="ECO:0000313" key="11">
    <source>
        <dbReference type="Proteomes" id="UP001374535"/>
    </source>
</evidence>
<name>A0AAQ3NAK5_VIGMU</name>
<dbReference type="PANTHER" id="PTHR13038:SF18">
    <property type="entry name" value="AUTOPHAGY-RELATED PROTEIN 9"/>
    <property type="match status" value="1"/>
</dbReference>
<dbReference type="GO" id="GO:0034045">
    <property type="term" value="C:phagophore assembly site membrane"/>
    <property type="evidence" value="ECO:0007669"/>
    <property type="project" value="UniProtKB-SubCell"/>
</dbReference>
<dbReference type="GO" id="GO:0061709">
    <property type="term" value="P:reticulophagy"/>
    <property type="evidence" value="ECO:0007669"/>
    <property type="project" value="TreeGrafter"/>
</dbReference>
<evidence type="ECO:0000256" key="9">
    <source>
        <dbReference type="RuleBase" id="RU364027"/>
    </source>
</evidence>
<feature type="transmembrane region" description="Helical" evidence="9">
    <location>
        <begin position="447"/>
        <end position="473"/>
    </location>
</feature>
<dbReference type="Pfam" id="PF04109">
    <property type="entry name" value="ATG9"/>
    <property type="match status" value="1"/>
</dbReference>
<comment type="caution">
    <text evidence="9">Lacks conserved residue(s) required for the propagation of feature annotation.</text>
</comment>
<keyword evidence="8 9" id="KW-0472">Membrane</keyword>
<evidence type="ECO:0000256" key="1">
    <source>
        <dbReference type="ARBA" id="ARBA00004511"/>
    </source>
</evidence>
<dbReference type="AlphaFoldDB" id="A0AAQ3NAK5"/>
<dbReference type="PANTHER" id="PTHR13038">
    <property type="entry name" value="APG9 AUTOPHAGY 9"/>
    <property type="match status" value="1"/>
</dbReference>
<dbReference type="GO" id="GO:0034497">
    <property type="term" value="P:protein localization to phagophore assembly site"/>
    <property type="evidence" value="ECO:0007669"/>
    <property type="project" value="TreeGrafter"/>
</dbReference>
<feature type="transmembrane region" description="Helical" evidence="9">
    <location>
        <begin position="40"/>
        <end position="66"/>
    </location>
</feature>
<protein>
    <recommendedName>
        <fullName evidence="9">Autophagy-related protein 9</fullName>
    </recommendedName>
</protein>
<dbReference type="Proteomes" id="UP001374535">
    <property type="component" value="Chromosome 6"/>
</dbReference>
<proteinExistence type="inferred from homology"/>
<evidence type="ECO:0000256" key="6">
    <source>
        <dbReference type="ARBA" id="ARBA00023006"/>
    </source>
</evidence>
<dbReference type="GO" id="GO:0006869">
    <property type="term" value="P:lipid transport"/>
    <property type="evidence" value="ECO:0007669"/>
    <property type="project" value="UniProtKB-KW"/>
</dbReference>
<sequence>MVTVVGLAWARSRVSAVNGDNYLGASPSSNHFGNIDAQDIVDVITILVIWAWTGCLCSLLVAFSIFKWKQSGASSLTAGLLQEDQLEIELSDYGKIPSPGSESPSGLLNGDSLNVEPISDLDLFFERLYSYYCEKGLWCIIIKWIVELLSLGFTICFSGFFLLYVDWNGLRNAKCGMDAVESGIKPCDLAKEALRQHPLTPLTITKAIIVGYLGLFSIYWIFCFLRFFAQLKDTLEIRRFYYNSLHVTDNEIQTMPWATILEKVVLLQRSQQLCVVKDLSAHDIVMRLMRKENYLIGMLNKGVLAFPISQWFPGAGPIVTSGSSGTQNRLILTKTLEWTLNWCILQSMFDRRDFVSNPKTLQRRLMVVGLAMLLLSPFLVIFMLVYLFLRHAEQFYNHPSTASSRRWSNLSRWIFREFNEVDHLFKHRINSSVLHASDYLKQFPAPIISIIAKFISFVSGGFAAVLIIIAFLEESLLEGHILGRNLLWYAAVFGTITAISRAAITNELLVLDAEGAMSMVVQHTHYLPKRWRGKESTESVRAEFATLFQYTGMMLLEEMASIFLTPYLLLFIVPKRVDDILQFIADFTVNVEGVGHVCSFSTFDFQEHGNSHYGSPCNAPRSRRSSQGKMEKSLLSIIIFVVLNFSCYYSFQSSYPSWEPSAQGKQFLINLRKFREEKLPVQGNIHAASPPRMWRGISNTGSNIGDRNRFMSREMPYSTFLTGNHLGSLWLIEANQHNHPYLLDWYYTSRSSDVNQVDDPSEAFGVIEHHSREHWIPSNMTHNESEYEEYSNENRRGWAQSHLVTSTSVPIFRESFIQDQSSNGLTHTTRSHWWARHAQQGGQNQTSFFEPPDFNQERYNYYDKFSDRGSEEEDREHRLYSRDSHRLSRTYTDDLGAGELNLHFDDIYSKPPETPPASF</sequence>
<evidence type="ECO:0000256" key="3">
    <source>
        <dbReference type="ARBA" id="ARBA00022448"/>
    </source>
</evidence>
<feature type="transmembrane region" description="Helical" evidence="9">
    <location>
        <begin position="137"/>
        <end position="164"/>
    </location>
</feature>
<comment type="similarity">
    <text evidence="2 9">Belongs to the ATG9 family.</text>
</comment>
<keyword evidence="6 9" id="KW-0072">Autophagy</keyword>
<dbReference type="GO" id="GO:0005776">
    <property type="term" value="C:autophagosome"/>
    <property type="evidence" value="ECO:0007669"/>
    <property type="project" value="TreeGrafter"/>
</dbReference>
<keyword evidence="4 9" id="KW-0812">Transmembrane</keyword>
<organism evidence="10 11">
    <name type="scientific">Vigna mungo</name>
    <name type="common">Black gram</name>
    <name type="synonym">Phaseolus mungo</name>
    <dbReference type="NCBI Taxonomy" id="3915"/>
    <lineage>
        <taxon>Eukaryota</taxon>
        <taxon>Viridiplantae</taxon>
        <taxon>Streptophyta</taxon>
        <taxon>Embryophyta</taxon>
        <taxon>Tracheophyta</taxon>
        <taxon>Spermatophyta</taxon>
        <taxon>Magnoliopsida</taxon>
        <taxon>eudicotyledons</taxon>
        <taxon>Gunneridae</taxon>
        <taxon>Pentapetalae</taxon>
        <taxon>rosids</taxon>
        <taxon>fabids</taxon>
        <taxon>Fabales</taxon>
        <taxon>Fabaceae</taxon>
        <taxon>Papilionoideae</taxon>
        <taxon>50 kb inversion clade</taxon>
        <taxon>NPAAA clade</taxon>
        <taxon>indigoferoid/millettioid clade</taxon>
        <taxon>Phaseoleae</taxon>
        <taxon>Vigna</taxon>
    </lineage>
</organism>
<comment type="function">
    <text evidence="9">Phospholipid scramblase involved in autophagy. Cycles between the preautophagosomal structure/phagophore assembly site (PAS) and the cytoplasmic vesicle pool and supplies membrane for the growing autophagosome. Lipid scramblase activity plays a key role in preautophagosomal structure/phagophore assembly by distributing the phospholipids that arrive through ATG2 from the cytoplasmic to the luminal leaflet of the bilayer, thereby driving autophagosomal membrane expansion.</text>
</comment>
<keyword evidence="7 9" id="KW-0445">Lipid transport</keyword>
<evidence type="ECO:0000256" key="8">
    <source>
        <dbReference type="ARBA" id="ARBA00023136"/>
    </source>
</evidence>
<comment type="subcellular location">
    <subcellularLocation>
        <location evidence="1 9">Preautophagosomal structure membrane</location>
        <topology evidence="1 9">Multi-pass membrane protein</topology>
    </subcellularLocation>
</comment>
<feature type="transmembrane region" description="Helical" evidence="9">
    <location>
        <begin position="547"/>
        <end position="573"/>
    </location>
</feature>
<reference evidence="10 11" key="1">
    <citation type="journal article" date="2023" name="Life. Sci Alliance">
        <title>Evolutionary insights into 3D genome organization and epigenetic landscape of Vigna mungo.</title>
        <authorList>
            <person name="Junaid A."/>
            <person name="Singh B."/>
            <person name="Bhatia S."/>
        </authorList>
    </citation>
    <scope>NUCLEOTIDE SEQUENCE [LARGE SCALE GENOMIC DNA]</scope>
    <source>
        <strain evidence="10">Urdbean</strain>
    </source>
</reference>